<dbReference type="Proteomes" id="UP000198393">
    <property type="component" value="Unassembled WGS sequence"/>
</dbReference>
<dbReference type="PROSITE" id="PS51257">
    <property type="entry name" value="PROKAR_LIPOPROTEIN"/>
    <property type="match status" value="1"/>
</dbReference>
<organism evidence="1 2">
    <name type="scientific">Ekhidna lutea</name>
    <dbReference type="NCBI Taxonomy" id="447679"/>
    <lineage>
        <taxon>Bacteria</taxon>
        <taxon>Pseudomonadati</taxon>
        <taxon>Bacteroidota</taxon>
        <taxon>Cytophagia</taxon>
        <taxon>Cytophagales</taxon>
        <taxon>Reichenbachiellaceae</taxon>
        <taxon>Ekhidna</taxon>
    </lineage>
</organism>
<dbReference type="Pfam" id="PF25594">
    <property type="entry name" value="GldB_lipo"/>
    <property type="match status" value="1"/>
</dbReference>
<dbReference type="InterPro" id="IPR019853">
    <property type="entry name" value="GldB-like"/>
</dbReference>
<accession>A0A239EY42</accession>
<evidence type="ECO:0000313" key="2">
    <source>
        <dbReference type="Proteomes" id="UP000198393"/>
    </source>
</evidence>
<reference evidence="1 2" key="1">
    <citation type="submission" date="2017-06" db="EMBL/GenBank/DDBJ databases">
        <authorList>
            <person name="Kim H.J."/>
            <person name="Triplett B.A."/>
        </authorList>
    </citation>
    <scope>NUCLEOTIDE SEQUENCE [LARGE SCALE GENOMIC DNA]</scope>
    <source>
        <strain evidence="1 2">DSM 19307</strain>
    </source>
</reference>
<gene>
    <name evidence="1" type="ORF">SAMN05421640_0352</name>
</gene>
<proteinExistence type="predicted"/>
<protein>
    <recommendedName>
        <fullName evidence="3">Gliding motility-associated lipoprotein GldB</fullName>
    </recommendedName>
</protein>
<dbReference type="AlphaFoldDB" id="A0A239EY42"/>
<name>A0A239EY42_EKHLU</name>
<keyword evidence="2" id="KW-1185">Reference proteome</keyword>
<evidence type="ECO:0000313" key="1">
    <source>
        <dbReference type="EMBL" id="SNS48744.1"/>
    </source>
</evidence>
<sequence>MNKTANACLHLPSKIDSMRAVLLMICIVLLASCTSQQCRESVEPETIALKTERLELELFESKSATDVEGFLESHPDFAQLFLHADQYPADSILAKRMFGLIQNPSIDTLYEESVNAFEDFDKVVKALEEGLGRLKVYYPNAPSPVIQTCVTGLYNDLFISNEHIMIGMDFFVGPEATYKPQQIPNYILQRYTTEHLAASILQFISSQYIQNTKGESMLAEMIDFGKSYYLLSKILPCTEENILIGYTDEEWGDIFEHENIIWANFVENELLFETSHQIKQKFIGERPTVYEIGDKCPGRIGRWVGWQIINAYAQNTGATVKEIMAETDYNLIFSKSGYKPGR</sequence>
<dbReference type="EMBL" id="FZPD01000001">
    <property type="protein sequence ID" value="SNS48744.1"/>
    <property type="molecule type" value="Genomic_DNA"/>
</dbReference>
<evidence type="ECO:0008006" key="3">
    <source>
        <dbReference type="Google" id="ProtNLM"/>
    </source>
</evidence>